<keyword evidence="2" id="KW-0012">Acyltransferase</keyword>
<gene>
    <name evidence="5" type="ORF">GCM10023191_102270</name>
</gene>
<dbReference type="InterPro" id="IPR000182">
    <property type="entry name" value="GNAT_dom"/>
</dbReference>
<keyword evidence="6" id="KW-1185">Reference proteome</keyword>
<evidence type="ECO:0000259" key="4">
    <source>
        <dbReference type="PROSITE" id="PS51186"/>
    </source>
</evidence>
<feature type="domain" description="N-acetyltransferase" evidence="4">
    <location>
        <begin position="2"/>
        <end position="176"/>
    </location>
</feature>
<evidence type="ECO:0000256" key="3">
    <source>
        <dbReference type="SAM" id="MobiDB-lite"/>
    </source>
</evidence>
<evidence type="ECO:0000313" key="6">
    <source>
        <dbReference type="Proteomes" id="UP001500503"/>
    </source>
</evidence>
<evidence type="ECO:0000256" key="2">
    <source>
        <dbReference type="ARBA" id="ARBA00023315"/>
    </source>
</evidence>
<dbReference type="InterPro" id="IPR016181">
    <property type="entry name" value="Acyl_CoA_acyltransferase"/>
</dbReference>
<comment type="caution">
    <text evidence="5">The sequence shown here is derived from an EMBL/GenBank/DDBJ whole genome shotgun (WGS) entry which is preliminary data.</text>
</comment>
<dbReference type="InterPro" id="IPR050832">
    <property type="entry name" value="Bact_Acetyltransf"/>
</dbReference>
<keyword evidence="1" id="KW-0808">Transferase</keyword>
<dbReference type="Gene3D" id="3.40.630.30">
    <property type="match status" value="1"/>
</dbReference>
<proteinExistence type="predicted"/>
<dbReference type="SUPFAM" id="SSF55729">
    <property type="entry name" value="Acyl-CoA N-acyltransferases (Nat)"/>
    <property type="match status" value="1"/>
</dbReference>
<feature type="region of interest" description="Disordered" evidence="3">
    <location>
        <begin position="233"/>
        <end position="256"/>
    </location>
</feature>
<evidence type="ECO:0000256" key="1">
    <source>
        <dbReference type="ARBA" id="ARBA00022679"/>
    </source>
</evidence>
<dbReference type="Pfam" id="PF00583">
    <property type="entry name" value="Acetyltransf_1"/>
    <property type="match status" value="1"/>
</dbReference>
<dbReference type="CDD" id="cd04301">
    <property type="entry name" value="NAT_SF"/>
    <property type="match status" value="1"/>
</dbReference>
<dbReference type="PANTHER" id="PTHR43877">
    <property type="entry name" value="AMINOALKYLPHOSPHONATE N-ACETYLTRANSFERASE-RELATED-RELATED"/>
    <property type="match status" value="1"/>
</dbReference>
<dbReference type="Proteomes" id="UP001500503">
    <property type="component" value="Unassembled WGS sequence"/>
</dbReference>
<dbReference type="RefSeq" id="WP_345475928.1">
    <property type="nucleotide sequence ID" value="NZ_BAABHF010000096.1"/>
</dbReference>
<name>A0ABP8R9J1_9ACTN</name>
<accession>A0ABP8R9J1</accession>
<dbReference type="PANTHER" id="PTHR43877:SF2">
    <property type="entry name" value="AMINOALKYLPHOSPHONATE N-ACETYLTRANSFERASE-RELATED"/>
    <property type="match status" value="1"/>
</dbReference>
<protein>
    <recommendedName>
        <fullName evidence="4">N-acetyltransferase domain-containing protein</fullName>
    </recommendedName>
</protein>
<organism evidence="5 6">
    <name type="scientific">Actinoallomurus oryzae</name>
    <dbReference type="NCBI Taxonomy" id="502180"/>
    <lineage>
        <taxon>Bacteria</taxon>
        <taxon>Bacillati</taxon>
        <taxon>Actinomycetota</taxon>
        <taxon>Actinomycetes</taxon>
        <taxon>Streptosporangiales</taxon>
        <taxon>Thermomonosporaceae</taxon>
        <taxon>Actinoallomurus</taxon>
    </lineage>
</organism>
<dbReference type="EMBL" id="BAABHF010000096">
    <property type="protein sequence ID" value="GAA4522815.1"/>
    <property type="molecule type" value="Genomic_DNA"/>
</dbReference>
<evidence type="ECO:0000313" key="5">
    <source>
        <dbReference type="EMBL" id="GAA4522815.1"/>
    </source>
</evidence>
<reference evidence="6" key="1">
    <citation type="journal article" date="2019" name="Int. J. Syst. Evol. Microbiol.">
        <title>The Global Catalogue of Microorganisms (GCM) 10K type strain sequencing project: providing services to taxonomists for standard genome sequencing and annotation.</title>
        <authorList>
            <consortium name="The Broad Institute Genomics Platform"/>
            <consortium name="The Broad Institute Genome Sequencing Center for Infectious Disease"/>
            <person name="Wu L."/>
            <person name="Ma J."/>
        </authorList>
    </citation>
    <scope>NUCLEOTIDE SEQUENCE [LARGE SCALE GENOMIC DNA]</scope>
    <source>
        <strain evidence="6">JCM 17933</strain>
    </source>
</reference>
<sequence length="256" mass="28625">MNTIRPAIADDLDDVLALLNASSRWLSDRGLDQWGNGFGPDRIGPLIDRREVYIVHDGDTPVATAAASADGDTDFWTSDELAENALYLSKVTIARDRAGRGLGTTLFRWLVDQAARNGVDLVRLDAWRTNRNLHDYYEQTGWSYVRTAERKHRRSGALFQRVAERDEEAWMAFLYTGTPLNTDARYAPGDRVIFSVGGRYREGVVAATYGLDWTCEMPTASAPMYVIQSGSGRYDRSHHQVRRPAARPARGLRGTG</sequence>
<dbReference type="PROSITE" id="PS51186">
    <property type="entry name" value="GNAT"/>
    <property type="match status" value="1"/>
</dbReference>